<accession>A0AAD4KFL6</accession>
<reference evidence="2" key="1">
    <citation type="submission" date="2021-12" db="EMBL/GenBank/DDBJ databases">
        <title>Convergent genome expansion in fungi linked to evolution of root-endophyte symbiosis.</title>
        <authorList>
            <consortium name="DOE Joint Genome Institute"/>
            <person name="Ke Y.-H."/>
            <person name="Bonito G."/>
            <person name="Liao H.-L."/>
            <person name="Looney B."/>
            <person name="Rojas-Flechas A."/>
            <person name="Nash J."/>
            <person name="Hameed K."/>
            <person name="Schadt C."/>
            <person name="Martin F."/>
            <person name="Crous P.W."/>
            <person name="Miettinen O."/>
            <person name="Magnuson J.K."/>
            <person name="Labbe J."/>
            <person name="Jacobson D."/>
            <person name="Doktycz M.J."/>
            <person name="Veneault-Fourrey C."/>
            <person name="Kuo A."/>
            <person name="Mondo S."/>
            <person name="Calhoun S."/>
            <person name="Riley R."/>
            <person name="Ohm R."/>
            <person name="LaButti K."/>
            <person name="Andreopoulos B."/>
            <person name="Pangilinan J."/>
            <person name="Nolan M."/>
            <person name="Tritt A."/>
            <person name="Clum A."/>
            <person name="Lipzen A."/>
            <person name="Daum C."/>
            <person name="Barry K."/>
            <person name="Grigoriev I.V."/>
            <person name="Vilgalys R."/>
        </authorList>
    </citation>
    <scope>NUCLEOTIDE SEQUENCE</scope>
    <source>
        <strain evidence="2">PMI_201</strain>
    </source>
</reference>
<sequence>MRSVIILTLCLGMAMSLSGAAIRTTTRIAQGPAAVPGPAQRNTLLVTLLVIKELRCGILLNYPICLAQRSAYMGRGFCSRLRRVIEKATNIVVVCSTKHIR</sequence>
<evidence type="ECO:0000256" key="1">
    <source>
        <dbReference type="SAM" id="SignalP"/>
    </source>
</evidence>
<evidence type="ECO:0000313" key="2">
    <source>
        <dbReference type="EMBL" id="KAH8689144.1"/>
    </source>
</evidence>
<evidence type="ECO:0008006" key="4">
    <source>
        <dbReference type="Google" id="ProtNLM"/>
    </source>
</evidence>
<gene>
    <name evidence="2" type="ORF">BGW36DRAFT_391839</name>
</gene>
<feature type="chain" id="PRO_5042135031" description="Secreted protein" evidence="1">
    <location>
        <begin position="20"/>
        <end position="101"/>
    </location>
</feature>
<dbReference type="Proteomes" id="UP001201262">
    <property type="component" value="Unassembled WGS sequence"/>
</dbReference>
<dbReference type="AlphaFoldDB" id="A0AAD4KFL6"/>
<protein>
    <recommendedName>
        <fullName evidence="4">Secreted protein</fullName>
    </recommendedName>
</protein>
<proteinExistence type="predicted"/>
<name>A0AAD4KFL6_9EURO</name>
<dbReference type="GeneID" id="70247917"/>
<organism evidence="2 3">
    <name type="scientific">Talaromyces proteolyticus</name>
    <dbReference type="NCBI Taxonomy" id="1131652"/>
    <lineage>
        <taxon>Eukaryota</taxon>
        <taxon>Fungi</taxon>
        <taxon>Dikarya</taxon>
        <taxon>Ascomycota</taxon>
        <taxon>Pezizomycotina</taxon>
        <taxon>Eurotiomycetes</taxon>
        <taxon>Eurotiomycetidae</taxon>
        <taxon>Eurotiales</taxon>
        <taxon>Trichocomaceae</taxon>
        <taxon>Talaromyces</taxon>
        <taxon>Talaromyces sect. Bacilispori</taxon>
    </lineage>
</organism>
<keyword evidence="1" id="KW-0732">Signal</keyword>
<comment type="caution">
    <text evidence="2">The sequence shown here is derived from an EMBL/GenBank/DDBJ whole genome shotgun (WGS) entry which is preliminary data.</text>
</comment>
<dbReference type="RefSeq" id="XP_046065570.1">
    <property type="nucleotide sequence ID" value="XM_046217630.1"/>
</dbReference>
<evidence type="ECO:0000313" key="3">
    <source>
        <dbReference type="Proteomes" id="UP001201262"/>
    </source>
</evidence>
<keyword evidence="3" id="KW-1185">Reference proteome</keyword>
<dbReference type="EMBL" id="JAJTJA010000016">
    <property type="protein sequence ID" value="KAH8689144.1"/>
    <property type="molecule type" value="Genomic_DNA"/>
</dbReference>
<feature type="signal peptide" evidence="1">
    <location>
        <begin position="1"/>
        <end position="19"/>
    </location>
</feature>